<dbReference type="InterPro" id="IPR006620">
    <property type="entry name" value="Pro_4_hyd_alph"/>
</dbReference>
<gene>
    <name evidence="8" type="ORF">ACLA_023290</name>
</gene>
<dbReference type="InterPro" id="IPR044862">
    <property type="entry name" value="Pro_4_hyd_alph_FE2OG_OXY"/>
</dbReference>
<dbReference type="AlphaFoldDB" id="A1CPP4"/>
<dbReference type="GO" id="GO:0004656">
    <property type="term" value="F:procollagen-proline 4-dioxygenase activity"/>
    <property type="evidence" value="ECO:0007669"/>
    <property type="project" value="TreeGrafter"/>
</dbReference>
<dbReference type="HOGENOM" id="CLU_041456_2_1_1"/>
<evidence type="ECO:0000256" key="4">
    <source>
        <dbReference type="ARBA" id="ARBA00023002"/>
    </source>
</evidence>
<evidence type="ECO:0000259" key="7">
    <source>
        <dbReference type="SMART" id="SM00702"/>
    </source>
</evidence>
<dbReference type="Proteomes" id="UP000006701">
    <property type="component" value="Unassembled WGS sequence"/>
</dbReference>
<evidence type="ECO:0000256" key="5">
    <source>
        <dbReference type="ARBA" id="ARBA00023004"/>
    </source>
</evidence>
<dbReference type="EMBL" id="DS027059">
    <property type="protein sequence ID" value="EAW07615.1"/>
    <property type="molecule type" value="Genomic_DNA"/>
</dbReference>
<keyword evidence="4" id="KW-0560">Oxidoreductase</keyword>
<name>A1CPP4_ASPCL</name>
<dbReference type="Pfam" id="PF13640">
    <property type="entry name" value="2OG-FeII_Oxy_3"/>
    <property type="match status" value="1"/>
</dbReference>
<dbReference type="Gene3D" id="2.60.120.620">
    <property type="entry name" value="q2cbj1_9rhob like domain"/>
    <property type="match status" value="1"/>
</dbReference>
<protein>
    <recommendedName>
        <fullName evidence="7">Prolyl 4-hydroxylase alpha subunit domain-containing protein</fullName>
    </recommendedName>
</protein>
<keyword evidence="5" id="KW-0408">Iron</keyword>
<accession>A1CPP4</accession>
<evidence type="ECO:0000256" key="3">
    <source>
        <dbReference type="ARBA" id="ARBA00022964"/>
    </source>
</evidence>
<feature type="region of interest" description="Disordered" evidence="6">
    <location>
        <begin position="60"/>
        <end position="82"/>
    </location>
</feature>
<evidence type="ECO:0000256" key="1">
    <source>
        <dbReference type="ARBA" id="ARBA00001961"/>
    </source>
</evidence>
<evidence type="ECO:0000313" key="9">
    <source>
        <dbReference type="Proteomes" id="UP000006701"/>
    </source>
</evidence>
<proteinExistence type="predicted"/>
<organism evidence="8 9">
    <name type="scientific">Aspergillus clavatus (strain ATCC 1007 / CBS 513.65 / DSM 816 / NCTC 3887 / NRRL 1 / QM 1276 / 107)</name>
    <dbReference type="NCBI Taxonomy" id="344612"/>
    <lineage>
        <taxon>Eukaryota</taxon>
        <taxon>Fungi</taxon>
        <taxon>Dikarya</taxon>
        <taxon>Ascomycota</taxon>
        <taxon>Pezizomycotina</taxon>
        <taxon>Eurotiomycetes</taxon>
        <taxon>Eurotiomycetidae</taxon>
        <taxon>Eurotiales</taxon>
        <taxon>Aspergillaceae</taxon>
        <taxon>Aspergillus</taxon>
        <taxon>Aspergillus subgen. Fumigati</taxon>
    </lineage>
</organism>
<dbReference type="eggNOG" id="ENOG502S24K">
    <property type="taxonomic scope" value="Eukaryota"/>
</dbReference>
<dbReference type="KEGG" id="act:ACLA_023290"/>
<dbReference type="InterPro" id="IPR045054">
    <property type="entry name" value="P4HA-like"/>
</dbReference>
<dbReference type="GO" id="GO:0031418">
    <property type="term" value="F:L-ascorbic acid binding"/>
    <property type="evidence" value="ECO:0007669"/>
    <property type="project" value="InterPro"/>
</dbReference>
<sequence length="291" mass="33070">MELPGSFLPPTAPQHVSVHKIDFMKTNPPLPEYKDCFALVIDNFLTESECRTLLQAAEAHAQNSTTEATGSHDTRRDQSNKTQVRMPWARTLFGTDGDMSRNCGRIVWDTPLIAHKLFARLFPFLIKAGIATVSTRSEIKAVEPSARNDIYRVSRLNERLRFLKYERGEFFKPHWDAIYESLAEETSLFTIHLYLNGDGDQDLEQLEQARQRCAAGEFGDLDESEAELPPLGGATSFQSGSVKDVVRIFPKTGSLLVFQQKDLLHAGDDVYKGVKYTMRTDIFYRKDVRFQ</sequence>
<evidence type="ECO:0000256" key="6">
    <source>
        <dbReference type="SAM" id="MobiDB-lite"/>
    </source>
</evidence>
<dbReference type="GO" id="GO:0005783">
    <property type="term" value="C:endoplasmic reticulum"/>
    <property type="evidence" value="ECO:0007669"/>
    <property type="project" value="TreeGrafter"/>
</dbReference>
<evidence type="ECO:0000256" key="2">
    <source>
        <dbReference type="ARBA" id="ARBA00022723"/>
    </source>
</evidence>
<dbReference type="PANTHER" id="PTHR10869">
    <property type="entry name" value="PROLYL 4-HYDROXYLASE ALPHA SUBUNIT"/>
    <property type="match status" value="1"/>
</dbReference>
<evidence type="ECO:0000313" key="8">
    <source>
        <dbReference type="EMBL" id="EAW07615.1"/>
    </source>
</evidence>
<keyword evidence="9" id="KW-1185">Reference proteome</keyword>
<dbReference type="GO" id="GO:0005506">
    <property type="term" value="F:iron ion binding"/>
    <property type="evidence" value="ECO:0007669"/>
    <property type="project" value="InterPro"/>
</dbReference>
<dbReference type="VEuPathDB" id="FungiDB:ACLA_023290"/>
<feature type="domain" description="Prolyl 4-hydroxylase alpha subunit" evidence="7">
    <location>
        <begin position="36"/>
        <end position="283"/>
    </location>
</feature>
<dbReference type="GeneID" id="4701564"/>
<dbReference type="OrthoDB" id="69177at2759"/>
<feature type="compositionally biased region" description="Basic and acidic residues" evidence="6">
    <location>
        <begin position="70"/>
        <end position="79"/>
    </location>
</feature>
<dbReference type="PANTHER" id="PTHR10869:SF241">
    <property type="entry name" value="FE2OG DIOXYGENASE DOMAIN-CONTAINING PROTEIN"/>
    <property type="match status" value="1"/>
</dbReference>
<dbReference type="OMA" id="QQRMLVH"/>
<comment type="cofactor">
    <cofactor evidence="1">
        <name>L-ascorbate</name>
        <dbReference type="ChEBI" id="CHEBI:38290"/>
    </cofactor>
</comment>
<dbReference type="SMART" id="SM00702">
    <property type="entry name" value="P4Hc"/>
    <property type="match status" value="1"/>
</dbReference>
<keyword evidence="3" id="KW-0223">Dioxygenase</keyword>
<reference evidence="8 9" key="1">
    <citation type="journal article" date="2008" name="PLoS Genet.">
        <title>Genomic islands in the pathogenic filamentous fungus Aspergillus fumigatus.</title>
        <authorList>
            <person name="Fedorova N.D."/>
            <person name="Khaldi N."/>
            <person name="Joardar V.S."/>
            <person name="Maiti R."/>
            <person name="Amedeo P."/>
            <person name="Anderson M.J."/>
            <person name="Crabtree J."/>
            <person name="Silva J.C."/>
            <person name="Badger J.H."/>
            <person name="Albarraq A."/>
            <person name="Angiuoli S."/>
            <person name="Bussey H."/>
            <person name="Bowyer P."/>
            <person name="Cotty P.J."/>
            <person name="Dyer P.S."/>
            <person name="Egan A."/>
            <person name="Galens K."/>
            <person name="Fraser-Liggett C.M."/>
            <person name="Haas B.J."/>
            <person name="Inman J.M."/>
            <person name="Kent R."/>
            <person name="Lemieux S."/>
            <person name="Malavazi I."/>
            <person name="Orvis J."/>
            <person name="Roemer T."/>
            <person name="Ronning C.M."/>
            <person name="Sundaram J.P."/>
            <person name="Sutton G."/>
            <person name="Turner G."/>
            <person name="Venter J.C."/>
            <person name="White O.R."/>
            <person name="Whitty B.R."/>
            <person name="Youngman P."/>
            <person name="Wolfe K.H."/>
            <person name="Goldman G.H."/>
            <person name="Wortman J.R."/>
            <person name="Jiang B."/>
            <person name="Denning D.W."/>
            <person name="Nierman W.C."/>
        </authorList>
    </citation>
    <scope>NUCLEOTIDE SEQUENCE [LARGE SCALE GENOMIC DNA]</scope>
    <source>
        <strain evidence="9">ATCC 1007 / CBS 513.65 / DSM 816 / NCTC 3887 / NRRL 1</strain>
    </source>
</reference>
<keyword evidence="2" id="KW-0479">Metal-binding</keyword>
<dbReference type="RefSeq" id="XP_001269041.1">
    <property type="nucleotide sequence ID" value="XM_001269040.1"/>
</dbReference>